<dbReference type="InterPro" id="IPR046980">
    <property type="entry name" value="KefG/KefF"/>
</dbReference>
<sequence>MKTLIVVIHPNLNESVINKRWFQELTQYPDLYTVHNLYQAYPDGIIDVQKEQQLIEQHGSLVLQFPLYWFNSPPLLKQWLDEVFTYGWAYGSTSGHKLRNRKFSLAVSAGIKEEDFAPEGRYQHSLKEILLPFEMTARYVEANYHPFYAFYGAEYEVSPEELENSAKGYRDYLQSLASVL</sequence>
<evidence type="ECO:0000313" key="4">
    <source>
        <dbReference type="Proteomes" id="UP000476696"/>
    </source>
</evidence>
<dbReference type="InterPro" id="IPR003680">
    <property type="entry name" value="Flavodoxin_fold"/>
</dbReference>
<dbReference type="RefSeq" id="WP_165060432.1">
    <property type="nucleotide sequence ID" value="NZ_JAADJS010000003.1"/>
</dbReference>
<proteinExistence type="predicted"/>
<dbReference type="Gene3D" id="3.40.50.360">
    <property type="match status" value="1"/>
</dbReference>
<dbReference type="PANTHER" id="PTHR47307:SF1">
    <property type="entry name" value="GLUTATHIONE-REGULATED POTASSIUM-EFFLUX SYSTEM ANCILLARY PROTEIN KEFG"/>
    <property type="match status" value="1"/>
</dbReference>
<name>A0A6M2B941_9GAMM</name>
<accession>A0A6M2B941</accession>
<keyword evidence="4" id="KW-1185">Reference proteome</keyword>
<evidence type="ECO:0000256" key="1">
    <source>
        <dbReference type="ARBA" id="ARBA00023002"/>
    </source>
</evidence>
<dbReference type="SUPFAM" id="SSF52218">
    <property type="entry name" value="Flavoproteins"/>
    <property type="match status" value="1"/>
</dbReference>
<dbReference type="InterPro" id="IPR029039">
    <property type="entry name" value="Flavoprotein-like_sf"/>
</dbReference>
<dbReference type="GO" id="GO:0009055">
    <property type="term" value="F:electron transfer activity"/>
    <property type="evidence" value="ECO:0007669"/>
    <property type="project" value="TreeGrafter"/>
</dbReference>
<dbReference type="AlphaFoldDB" id="A0A6M2B941"/>
<dbReference type="Proteomes" id="UP000476696">
    <property type="component" value="Unassembled WGS sequence"/>
</dbReference>
<keyword evidence="1" id="KW-0560">Oxidoreductase</keyword>
<dbReference type="GO" id="GO:0010181">
    <property type="term" value="F:FMN binding"/>
    <property type="evidence" value="ECO:0007669"/>
    <property type="project" value="TreeGrafter"/>
</dbReference>
<dbReference type="EMBL" id="JAADJS010000003">
    <property type="protein sequence ID" value="NGX88767.1"/>
    <property type="molecule type" value="Genomic_DNA"/>
</dbReference>
<comment type="caution">
    <text evidence="3">The sequence shown here is derived from an EMBL/GenBank/DDBJ whole genome shotgun (WGS) entry which is preliminary data.</text>
</comment>
<reference evidence="3 4" key="1">
    <citation type="submission" date="2020-03" db="EMBL/GenBank/DDBJ databases">
        <title>Rahnella aceri sp. nov., isoated from traditional Jeju Makgeolli.</title>
        <authorList>
            <person name="Kim I.S."/>
            <person name="Jeon D."/>
        </authorList>
    </citation>
    <scope>NUCLEOTIDE SEQUENCE [LARGE SCALE GENOMIC DNA]</scope>
    <source>
        <strain evidence="3 4">Lac-M11</strain>
    </source>
</reference>
<protein>
    <submittedName>
        <fullName evidence="3">NAD(P)H-dependent oxidoreductase</fullName>
    </submittedName>
</protein>
<evidence type="ECO:0000259" key="2">
    <source>
        <dbReference type="Pfam" id="PF02525"/>
    </source>
</evidence>
<evidence type="ECO:0000313" key="3">
    <source>
        <dbReference type="EMBL" id="NGX88767.1"/>
    </source>
</evidence>
<dbReference type="Pfam" id="PF02525">
    <property type="entry name" value="Flavodoxin_2"/>
    <property type="match status" value="1"/>
</dbReference>
<feature type="domain" description="Flavodoxin-like fold" evidence="2">
    <location>
        <begin position="1"/>
        <end position="172"/>
    </location>
</feature>
<dbReference type="PANTHER" id="PTHR47307">
    <property type="entry name" value="GLUTATHIONE-REGULATED POTASSIUM-EFFLUX SYSTEM ANCILLARY PROTEIN KEFG"/>
    <property type="match status" value="1"/>
</dbReference>
<organism evidence="3 4">
    <name type="scientific">Rahnella contaminans</name>
    <dbReference type="NCBI Taxonomy" id="2703882"/>
    <lineage>
        <taxon>Bacteria</taxon>
        <taxon>Pseudomonadati</taxon>
        <taxon>Pseudomonadota</taxon>
        <taxon>Gammaproteobacteria</taxon>
        <taxon>Enterobacterales</taxon>
        <taxon>Yersiniaceae</taxon>
        <taxon>Rahnella</taxon>
    </lineage>
</organism>
<dbReference type="GO" id="GO:0003955">
    <property type="term" value="F:NAD(P)H dehydrogenase (quinone) activity"/>
    <property type="evidence" value="ECO:0007669"/>
    <property type="project" value="TreeGrafter"/>
</dbReference>
<gene>
    <name evidence="3" type="ORF">GW579_16940</name>
</gene>